<reference evidence="1" key="1">
    <citation type="journal article" date="2012" name="Proc. Natl. Acad. Sci. U.S.A.">
        <title>Antigenic diversity is generated by distinct evolutionary mechanisms in African trypanosome species.</title>
        <authorList>
            <person name="Jackson A.P."/>
            <person name="Berry A."/>
            <person name="Aslett M."/>
            <person name="Allison H.C."/>
            <person name="Burton P."/>
            <person name="Vavrova-Anderson J."/>
            <person name="Brown R."/>
            <person name="Browne H."/>
            <person name="Corton N."/>
            <person name="Hauser H."/>
            <person name="Gamble J."/>
            <person name="Gilderthorp R."/>
            <person name="Marcello L."/>
            <person name="McQuillan J."/>
            <person name="Otto T.D."/>
            <person name="Quail M.A."/>
            <person name="Sanders M.J."/>
            <person name="van Tonder A."/>
            <person name="Ginger M.L."/>
            <person name="Field M.C."/>
            <person name="Barry J.D."/>
            <person name="Hertz-Fowler C."/>
            <person name="Berriman M."/>
        </authorList>
    </citation>
    <scope>NUCLEOTIDE SEQUENCE</scope>
    <source>
        <strain evidence="1">Y486</strain>
    </source>
</reference>
<evidence type="ECO:0000313" key="1">
    <source>
        <dbReference type="EMBL" id="CCC47996.1"/>
    </source>
</evidence>
<accession>G0TVN0</accession>
<protein>
    <submittedName>
        <fullName evidence="1">Uncharacterized protein</fullName>
    </submittedName>
</protein>
<gene>
    <name evidence="1" type="ORF">TVY486_0502025</name>
</gene>
<proteinExistence type="predicted"/>
<organism evidence="1">
    <name type="scientific">Trypanosoma vivax (strain Y486)</name>
    <dbReference type="NCBI Taxonomy" id="1055687"/>
    <lineage>
        <taxon>Eukaryota</taxon>
        <taxon>Discoba</taxon>
        <taxon>Euglenozoa</taxon>
        <taxon>Kinetoplastea</taxon>
        <taxon>Metakinetoplastina</taxon>
        <taxon>Trypanosomatida</taxon>
        <taxon>Trypanosomatidae</taxon>
        <taxon>Trypanosoma</taxon>
        <taxon>Duttonella</taxon>
    </lineage>
</organism>
<dbReference type="AlphaFoldDB" id="G0TVN0"/>
<name>G0TVN0_TRYVY</name>
<dbReference type="EMBL" id="HE573021">
    <property type="protein sequence ID" value="CCC47996.1"/>
    <property type="molecule type" value="Genomic_DNA"/>
</dbReference>
<sequence>MPAWSFVELSSSLLSPKTVGISPFFQADREGIRSDAPNPIEAVWDYTLCTKRAINTRIIGFCDPTLKQCVDDLVLSLKSSRLGGSNPAALEEVLRRRRGSISVNTLPWEPRPEYKEWLLAQGRLGNE</sequence>
<dbReference type="VEuPathDB" id="TriTrypDB:TvY486_0502025"/>